<name>A0ABY5TLE2_9GAMM</name>
<dbReference type="PROSITE" id="PS50943">
    <property type="entry name" value="HTH_CROC1"/>
    <property type="match status" value="1"/>
</dbReference>
<dbReference type="Proteomes" id="UP001059934">
    <property type="component" value="Chromosome"/>
</dbReference>
<gene>
    <name evidence="3" type="ORF">NYF23_11735</name>
</gene>
<dbReference type="InterPro" id="IPR010982">
    <property type="entry name" value="Lambda_DNA-bd_dom_sf"/>
</dbReference>
<dbReference type="SUPFAM" id="SSF47413">
    <property type="entry name" value="lambda repressor-like DNA-binding domains"/>
    <property type="match status" value="1"/>
</dbReference>
<dbReference type="PANTHER" id="PTHR36924">
    <property type="entry name" value="ANTITOXIN HIGA-1"/>
    <property type="match status" value="1"/>
</dbReference>
<dbReference type="PANTHER" id="PTHR36924:SF1">
    <property type="entry name" value="ANTITOXIN HIGA-1"/>
    <property type="match status" value="1"/>
</dbReference>
<dbReference type="EMBL" id="CP103416">
    <property type="protein sequence ID" value="UVW34675.1"/>
    <property type="molecule type" value="Genomic_DNA"/>
</dbReference>
<organism evidence="3 4">
    <name type="scientific">SAR92 clade bacterium H455</name>
    <dbReference type="NCBI Taxonomy" id="2974818"/>
    <lineage>
        <taxon>Bacteria</taxon>
        <taxon>Pseudomonadati</taxon>
        <taxon>Pseudomonadota</taxon>
        <taxon>Gammaproteobacteria</taxon>
        <taxon>Cellvibrionales</taxon>
        <taxon>Porticoccaceae</taxon>
        <taxon>SAR92 clade</taxon>
    </lineage>
</organism>
<evidence type="ECO:0000256" key="1">
    <source>
        <dbReference type="ARBA" id="ARBA00023125"/>
    </source>
</evidence>
<accession>A0ABY5TLE2</accession>
<dbReference type="NCBIfam" id="TIGR02607">
    <property type="entry name" value="antidote_HigA"/>
    <property type="match status" value="1"/>
</dbReference>
<proteinExistence type="predicted"/>
<feature type="domain" description="HTH cro/C1-type" evidence="2">
    <location>
        <begin position="29"/>
        <end position="70"/>
    </location>
</feature>
<dbReference type="CDD" id="cd00093">
    <property type="entry name" value="HTH_XRE"/>
    <property type="match status" value="1"/>
</dbReference>
<evidence type="ECO:0000313" key="3">
    <source>
        <dbReference type="EMBL" id="UVW34675.1"/>
    </source>
</evidence>
<protein>
    <submittedName>
        <fullName evidence="3">HigA family addiction module antitoxin</fullName>
    </submittedName>
</protein>
<sequence>MDIQQHKPMHPGAFIRRVYLEPFNVGSNQLARQLKVSPGLVSRLLNEKTDISPLMALKLSKVIGRSPESWLQMQDNYDLWLARLTVDLDDYEALKFG</sequence>
<keyword evidence="1" id="KW-0238">DNA-binding</keyword>
<dbReference type="Pfam" id="PF01381">
    <property type="entry name" value="HTH_3"/>
    <property type="match status" value="1"/>
</dbReference>
<reference evidence="3" key="1">
    <citation type="submission" date="2022-08" db="EMBL/GenBank/DDBJ databases">
        <title>Catabolic pathway analysis in culturable SAR92 clade bacteria reveals their overlooked roles in DMSP degradation in coastal seas.</title>
        <authorList>
            <person name="He X."/>
            <person name="Zhang X."/>
            <person name="Zhang Y."/>
        </authorList>
    </citation>
    <scope>NUCLEOTIDE SEQUENCE</scope>
    <source>
        <strain evidence="3">H455</strain>
    </source>
</reference>
<keyword evidence="4" id="KW-1185">Reference proteome</keyword>
<dbReference type="InterPro" id="IPR013430">
    <property type="entry name" value="Toxin_antidote_HigA"/>
</dbReference>
<dbReference type="InterPro" id="IPR001387">
    <property type="entry name" value="Cro/C1-type_HTH"/>
</dbReference>
<evidence type="ECO:0000313" key="4">
    <source>
        <dbReference type="Proteomes" id="UP001059934"/>
    </source>
</evidence>
<evidence type="ECO:0000259" key="2">
    <source>
        <dbReference type="PROSITE" id="PS50943"/>
    </source>
</evidence>
<dbReference type="Gene3D" id="1.10.260.40">
    <property type="entry name" value="lambda repressor-like DNA-binding domains"/>
    <property type="match status" value="1"/>
</dbReference>